<dbReference type="GeneID" id="29069242"/>
<organism evidence="1 2">
    <name type="scientific">Erwinia phage vB_EamM_Huxley</name>
    <dbReference type="NCBI Taxonomy" id="1883373"/>
    <lineage>
        <taxon>Viruses</taxon>
        <taxon>Duplodnaviria</taxon>
        <taxon>Heunggongvirae</taxon>
        <taxon>Uroviricota</taxon>
        <taxon>Caudoviricetes</taxon>
        <taxon>Chimalliviridae</taxon>
        <taxon>Machinavirus</taxon>
        <taxon>Machinavirus machina</taxon>
    </lineage>
</organism>
<accession>A0A1B2ID94</accession>
<dbReference type="KEGG" id="vg:29069242"/>
<dbReference type="RefSeq" id="YP_009293088.1">
    <property type="nucleotide sequence ID" value="NC_031127.1"/>
</dbReference>
<protein>
    <submittedName>
        <fullName evidence="1">Uncharacterized protein</fullName>
    </submittedName>
</protein>
<reference evidence="2" key="1">
    <citation type="submission" date="2016-06" db="EMBL/GenBank/DDBJ databases">
        <authorList>
            <person name="Berg J.A."/>
            <person name="Grossarth S.E."/>
            <person name="Jarvis T.M."/>
            <person name="Merrill B.D."/>
            <person name="Breakwell D.P."/>
            <person name="Hope S."/>
            <person name="Grose J.H."/>
        </authorList>
    </citation>
    <scope>NUCLEOTIDE SEQUENCE [LARGE SCALE GENOMIC DNA]</scope>
</reference>
<evidence type="ECO:0000313" key="2">
    <source>
        <dbReference type="Proteomes" id="UP000203302"/>
    </source>
</evidence>
<name>A0A1B2ID94_9CAUD</name>
<dbReference type="OrthoDB" id="27638at10239"/>
<dbReference type="EMBL" id="KX397368">
    <property type="protein sequence ID" value="ANZ49202.1"/>
    <property type="molecule type" value="Genomic_DNA"/>
</dbReference>
<proteinExistence type="predicted"/>
<gene>
    <name evidence="1" type="ORF">HUXLEY_120</name>
</gene>
<dbReference type="Proteomes" id="UP000203302">
    <property type="component" value="Segment"/>
</dbReference>
<evidence type="ECO:0000313" key="1">
    <source>
        <dbReference type="EMBL" id="ANZ49202.1"/>
    </source>
</evidence>
<sequence>MQTSINRSVARSKEVVYDVVSGEKTLFRAVIVENNELLVVYPGGEFSKAEKVALDKLITKAKHRDGISIHRVVNGRELVENGKDLEVRPVSTQVNAFV</sequence>